<keyword evidence="7" id="KW-1185">Reference proteome</keyword>
<dbReference type="Proteomes" id="UP000016932">
    <property type="component" value="Unassembled WGS sequence"/>
</dbReference>
<dbReference type="PANTHER" id="PTHR43712:SF16">
    <property type="entry name" value="O-METHYLTRANSFERASE ELCB"/>
    <property type="match status" value="1"/>
</dbReference>
<dbReference type="VEuPathDB" id="FungiDB:MYCFIDRAFT_33968"/>
<evidence type="ECO:0000256" key="4">
    <source>
        <dbReference type="PIRSR" id="PIRSR005739-1"/>
    </source>
</evidence>
<keyword evidence="2" id="KW-0808">Transferase</keyword>
<dbReference type="GO" id="GO:0008171">
    <property type="term" value="F:O-methyltransferase activity"/>
    <property type="evidence" value="ECO:0007669"/>
    <property type="project" value="InterPro"/>
</dbReference>
<evidence type="ECO:0000256" key="1">
    <source>
        <dbReference type="ARBA" id="ARBA00022603"/>
    </source>
</evidence>
<dbReference type="CDD" id="cd02440">
    <property type="entry name" value="AdoMet_MTases"/>
    <property type="match status" value="1"/>
</dbReference>
<dbReference type="OrthoDB" id="3631985at2759"/>
<evidence type="ECO:0000313" key="6">
    <source>
        <dbReference type="EMBL" id="EME82564.1"/>
    </source>
</evidence>
<keyword evidence="3" id="KW-0949">S-adenosyl-L-methionine</keyword>
<sequence>SLNVSALRWILHHRIPEAVDLHHGTPYAEIAKTCDVDQSFLERVIRFSMHDLIFNEPVPGHVSHTVYSAALVTGVGLKALIKMNAGDLASAGSKLIEAEEKWPGSQEATHSPWNFAFDTEAHWARNFTDMMEYDNQQPVYALRHVVDGYEWQSVKDVVDVGGGTGDLGLALAVGHSGLDVNVADRPATIDIAKTQTCPSTPPGLQFVTFDFFGPLPEEIAYCEVYLLRRILHDWLDQFAVKIIKNHLPALKAGAKMLVMEMVLPEPGELPQSLDKTIRSLDMLMKHVLNGKERSRTQCQQLFTSVDPDLVIASIKRPEGSVLSLLEVKCVNSRRPIII</sequence>
<evidence type="ECO:0000256" key="2">
    <source>
        <dbReference type="ARBA" id="ARBA00022679"/>
    </source>
</evidence>
<dbReference type="PANTHER" id="PTHR43712">
    <property type="entry name" value="PUTATIVE (AFU_ORTHOLOGUE AFUA_4G14580)-RELATED"/>
    <property type="match status" value="1"/>
</dbReference>
<dbReference type="Gene3D" id="3.40.50.150">
    <property type="entry name" value="Vaccinia Virus protein VP39"/>
    <property type="match status" value="1"/>
</dbReference>
<dbReference type="GO" id="GO:0032259">
    <property type="term" value="P:methylation"/>
    <property type="evidence" value="ECO:0007669"/>
    <property type="project" value="UniProtKB-KW"/>
</dbReference>
<dbReference type="InterPro" id="IPR029063">
    <property type="entry name" value="SAM-dependent_MTases_sf"/>
</dbReference>
<dbReference type="GeneID" id="19338959"/>
<reference evidence="6 7" key="1">
    <citation type="journal article" date="2012" name="PLoS Pathog.">
        <title>Diverse lifestyles and strategies of plant pathogenesis encoded in the genomes of eighteen Dothideomycetes fungi.</title>
        <authorList>
            <person name="Ohm R.A."/>
            <person name="Feau N."/>
            <person name="Henrissat B."/>
            <person name="Schoch C.L."/>
            <person name="Horwitz B.A."/>
            <person name="Barry K.W."/>
            <person name="Condon B.J."/>
            <person name="Copeland A.C."/>
            <person name="Dhillon B."/>
            <person name="Glaser F."/>
            <person name="Hesse C.N."/>
            <person name="Kosti I."/>
            <person name="LaButti K."/>
            <person name="Lindquist E.A."/>
            <person name="Lucas S."/>
            <person name="Salamov A.A."/>
            <person name="Bradshaw R.E."/>
            <person name="Ciuffetti L."/>
            <person name="Hamelin R.C."/>
            <person name="Kema G.H.J."/>
            <person name="Lawrence C."/>
            <person name="Scott J.A."/>
            <person name="Spatafora J.W."/>
            <person name="Turgeon B.G."/>
            <person name="de Wit P.J.G.M."/>
            <person name="Zhong S."/>
            <person name="Goodwin S.B."/>
            <person name="Grigoriev I.V."/>
        </authorList>
    </citation>
    <scope>NUCLEOTIDE SEQUENCE [LARGE SCALE GENOMIC DNA]</scope>
    <source>
        <strain evidence="6 7">CIRAD86</strain>
    </source>
</reference>
<dbReference type="InterPro" id="IPR001077">
    <property type="entry name" value="COMT_C"/>
</dbReference>
<feature type="domain" description="O-methyltransferase C-terminal" evidence="5">
    <location>
        <begin position="122"/>
        <end position="304"/>
    </location>
</feature>
<dbReference type="SUPFAM" id="SSF53335">
    <property type="entry name" value="S-adenosyl-L-methionine-dependent methyltransferases"/>
    <property type="match status" value="1"/>
</dbReference>
<dbReference type="Gene3D" id="1.10.10.10">
    <property type="entry name" value="Winged helix-like DNA-binding domain superfamily/Winged helix DNA-binding domain"/>
    <property type="match status" value="1"/>
</dbReference>
<dbReference type="RefSeq" id="XP_007925715.1">
    <property type="nucleotide sequence ID" value="XM_007927524.1"/>
</dbReference>
<keyword evidence="1" id="KW-0489">Methyltransferase</keyword>
<accession>M2ZU81</accession>
<feature type="non-terminal residue" evidence="6">
    <location>
        <position position="1"/>
    </location>
</feature>
<dbReference type="InterPro" id="IPR036388">
    <property type="entry name" value="WH-like_DNA-bd_sf"/>
</dbReference>
<evidence type="ECO:0000256" key="3">
    <source>
        <dbReference type="ARBA" id="ARBA00022691"/>
    </source>
</evidence>
<evidence type="ECO:0000259" key="5">
    <source>
        <dbReference type="Pfam" id="PF00891"/>
    </source>
</evidence>
<gene>
    <name evidence="6" type="ORF">MYCFIDRAFT_33968</name>
</gene>
<dbReference type="PIRSF" id="PIRSF005739">
    <property type="entry name" value="O-mtase"/>
    <property type="match status" value="1"/>
</dbReference>
<name>M2ZU81_PSEFD</name>
<feature type="active site" description="Proton acceptor" evidence="4">
    <location>
        <position position="232"/>
    </location>
</feature>
<dbReference type="AlphaFoldDB" id="M2ZU81"/>
<dbReference type="EMBL" id="KB446558">
    <property type="protein sequence ID" value="EME82564.1"/>
    <property type="molecule type" value="Genomic_DNA"/>
</dbReference>
<dbReference type="KEGG" id="pfj:MYCFIDRAFT_33968"/>
<dbReference type="Pfam" id="PF00891">
    <property type="entry name" value="Methyltransf_2"/>
    <property type="match status" value="1"/>
</dbReference>
<organism evidence="6 7">
    <name type="scientific">Pseudocercospora fijiensis (strain CIRAD86)</name>
    <name type="common">Black leaf streak disease fungus</name>
    <name type="synonym">Mycosphaerella fijiensis</name>
    <dbReference type="NCBI Taxonomy" id="383855"/>
    <lineage>
        <taxon>Eukaryota</taxon>
        <taxon>Fungi</taxon>
        <taxon>Dikarya</taxon>
        <taxon>Ascomycota</taxon>
        <taxon>Pezizomycotina</taxon>
        <taxon>Dothideomycetes</taxon>
        <taxon>Dothideomycetidae</taxon>
        <taxon>Mycosphaerellales</taxon>
        <taxon>Mycosphaerellaceae</taxon>
        <taxon>Pseudocercospora</taxon>
    </lineage>
</organism>
<dbReference type="PROSITE" id="PS51683">
    <property type="entry name" value="SAM_OMT_II"/>
    <property type="match status" value="1"/>
</dbReference>
<dbReference type="eggNOG" id="KOG3178">
    <property type="taxonomic scope" value="Eukaryota"/>
</dbReference>
<dbReference type="InterPro" id="IPR016461">
    <property type="entry name" value="COMT-like"/>
</dbReference>
<proteinExistence type="predicted"/>
<evidence type="ECO:0000313" key="7">
    <source>
        <dbReference type="Proteomes" id="UP000016932"/>
    </source>
</evidence>
<dbReference type="HOGENOM" id="CLU_005533_1_0_1"/>
<protein>
    <recommendedName>
        <fullName evidence="5">O-methyltransferase C-terminal domain-containing protein</fullName>
    </recommendedName>
</protein>